<dbReference type="Proteomes" id="UP001493153">
    <property type="component" value="Chromosome"/>
</dbReference>
<proteinExistence type="predicted"/>
<organism evidence="1 2">
    <name type="scientific">Mycetohabitans rhizoxinica</name>
    <dbReference type="NCBI Taxonomy" id="412963"/>
    <lineage>
        <taxon>Bacteria</taxon>
        <taxon>Pseudomonadati</taxon>
        <taxon>Pseudomonadota</taxon>
        <taxon>Betaproteobacteria</taxon>
        <taxon>Burkholderiales</taxon>
        <taxon>Burkholderiaceae</taxon>
        <taxon>Mycetohabitans</taxon>
    </lineage>
</organism>
<evidence type="ECO:0000313" key="1">
    <source>
        <dbReference type="EMBL" id="WXK40096.1"/>
    </source>
</evidence>
<dbReference type="EMBL" id="CP062176">
    <property type="protein sequence ID" value="WXK40096.1"/>
    <property type="molecule type" value="Genomic_DNA"/>
</dbReference>
<protein>
    <recommendedName>
        <fullName evidence="3">Hemolysin</fullName>
    </recommendedName>
</protein>
<reference evidence="1 2" key="1">
    <citation type="submission" date="2020-09" db="EMBL/GenBank/DDBJ databases">
        <title>Genome sequences of Mycetohabitans spp.</title>
        <authorList>
            <person name="Carter M.E."/>
            <person name="Carpenter S.C.D."/>
            <person name="Bogdanove A.J."/>
        </authorList>
    </citation>
    <scope>NUCLEOTIDE SEQUENCE [LARGE SCALE GENOMIC DNA]</scope>
    <source>
        <strain evidence="1 2">B12</strain>
    </source>
</reference>
<gene>
    <name evidence="1" type="ORF">IHE29_12815</name>
</gene>
<evidence type="ECO:0000313" key="2">
    <source>
        <dbReference type="Proteomes" id="UP001493153"/>
    </source>
</evidence>
<sequence length="204" mass="19963">MNYPSAEQINSSVSKEQADRNLIGGATIAAVAGGALAVGTPVAAAVGNIGFATIGASTGAGMDAAGQYAQSGTVRPAQSALAGATGAIAGPIGANTGFVGNILLSGASSVTNTFFNNIYYGESNSTLYAGGVGVLSGVGGYLVGSATTRGLTQVTQPFIYPNLNPKIPALLQGVRNPFPGFGGATAGSIVQGTSSFVPSKESQK</sequence>
<keyword evidence="2" id="KW-1185">Reference proteome</keyword>
<dbReference type="RefSeq" id="WP_338910953.1">
    <property type="nucleotide sequence ID" value="NZ_CP062176.1"/>
</dbReference>
<evidence type="ECO:0008006" key="3">
    <source>
        <dbReference type="Google" id="ProtNLM"/>
    </source>
</evidence>
<accession>A0ABZ2Q463</accession>
<name>A0ABZ2Q463_9BURK</name>